<keyword evidence="3" id="KW-0227">DNA damage</keyword>
<comment type="similarity">
    <text evidence="1 8">Belongs to the SOS response-associated peptidase family.</text>
</comment>
<dbReference type="GO" id="GO:0106300">
    <property type="term" value="P:protein-DNA covalent cross-linking repair"/>
    <property type="evidence" value="ECO:0007669"/>
    <property type="project" value="InterPro"/>
</dbReference>
<dbReference type="SUPFAM" id="SSF143081">
    <property type="entry name" value="BB1717-like"/>
    <property type="match status" value="1"/>
</dbReference>
<evidence type="ECO:0000256" key="5">
    <source>
        <dbReference type="ARBA" id="ARBA00023124"/>
    </source>
</evidence>
<evidence type="ECO:0000256" key="8">
    <source>
        <dbReference type="RuleBase" id="RU364100"/>
    </source>
</evidence>
<dbReference type="EC" id="3.4.-.-" evidence="8"/>
<dbReference type="InterPro" id="IPR003738">
    <property type="entry name" value="SRAP"/>
</dbReference>
<keyword evidence="7" id="KW-0456">Lyase</keyword>
<keyword evidence="5" id="KW-0190">Covalent protein-DNA linkage</keyword>
<keyword evidence="2 8" id="KW-0645">Protease</keyword>
<evidence type="ECO:0000256" key="3">
    <source>
        <dbReference type="ARBA" id="ARBA00022763"/>
    </source>
</evidence>
<dbReference type="GO" id="GO:0016829">
    <property type="term" value="F:lyase activity"/>
    <property type="evidence" value="ECO:0007669"/>
    <property type="project" value="UniProtKB-KW"/>
</dbReference>
<name>A0A446ZLP2_ACICA</name>
<dbReference type="InterPro" id="IPR036590">
    <property type="entry name" value="SRAP-like"/>
</dbReference>
<keyword evidence="4 8" id="KW-0378">Hydrolase</keyword>
<dbReference type="GO" id="GO:0006508">
    <property type="term" value="P:proteolysis"/>
    <property type="evidence" value="ECO:0007669"/>
    <property type="project" value="UniProtKB-KW"/>
</dbReference>
<evidence type="ECO:0000256" key="6">
    <source>
        <dbReference type="ARBA" id="ARBA00023125"/>
    </source>
</evidence>
<dbReference type="EMBL" id="LS999521">
    <property type="protein sequence ID" value="VAX45434.1"/>
    <property type="molecule type" value="Genomic_DNA"/>
</dbReference>
<accession>A0A446ZLP2</accession>
<evidence type="ECO:0000313" key="9">
    <source>
        <dbReference type="EMBL" id="VAX45434.1"/>
    </source>
</evidence>
<dbReference type="Proteomes" id="UP000294355">
    <property type="component" value="Chromosome"/>
</dbReference>
<evidence type="ECO:0000256" key="1">
    <source>
        <dbReference type="ARBA" id="ARBA00008136"/>
    </source>
</evidence>
<evidence type="ECO:0000256" key="4">
    <source>
        <dbReference type="ARBA" id="ARBA00022801"/>
    </source>
</evidence>
<dbReference type="PANTHER" id="PTHR13604:SF0">
    <property type="entry name" value="ABASIC SITE PROCESSING PROTEIN HMCES"/>
    <property type="match status" value="1"/>
</dbReference>
<dbReference type="GO" id="GO:0008233">
    <property type="term" value="F:peptidase activity"/>
    <property type="evidence" value="ECO:0007669"/>
    <property type="project" value="UniProtKB-KW"/>
</dbReference>
<dbReference type="Pfam" id="PF02586">
    <property type="entry name" value="SRAP"/>
    <property type="match status" value="1"/>
</dbReference>
<evidence type="ECO:0000313" key="10">
    <source>
        <dbReference type="Proteomes" id="UP000294355"/>
    </source>
</evidence>
<dbReference type="GO" id="GO:0003697">
    <property type="term" value="F:single-stranded DNA binding"/>
    <property type="evidence" value="ECO:0007669"/>
    <property type="project" value="InterPro"/>
</dbReference>
<evidence type="ECO:0000256" key="2">
    <source>
        <dbReference type="ARBA" id="ARBA00022670"/>
    </source>
</evidence>
<dbReference type="Gene3D" id="3.90.1680.10">
    <property type="entry name" value="SOS response associated peptidase-like"/>
    <property type="match status" value="1"/>
</dbReference>
<gene>
    <name evidence="9" type="ORF">AC2117_02632</name>
</gene>
<dbReference type="PANTHER" id="PTHR13604">
    <property type="entry name" value="DC12-RELATED"/>
    <property type="match status" value="1"/>
</dbReference>
<sequence>MIMCANYEPISKDRVHLLDLFEPTFEYKADVYPGYDCPLIFSNDGHIEWRQVKFGMIPPWNHDLKFSKFTYNARTETVNKKPSFRHAWAKSQFALIPVEKIYEPRYVNGKAERWGIYREDGLPFTVAAIYDSTVIDGQQVRSMSMLTINADNHPFMSQFHKPEDEKRSIIVIPEEYREDWLNCKKEDADQFFFEMPIAEFTSNYFPKTNKKPPA</sequence>
<keyword evidence="6" id="KW-0238">DNA-binding</keyword>
<reference evidence="9 10" key="1">
    <citation type="submission" date="2018-08" db="EMBL/GenBank/DDBJ databases">
        <authorList>
            <person name="Gonzaga-Molto A."/>
        </authorList>
    </citation>
    <scope>NUCLEOTIDE SEQUENCE [LARGE SCALE GENOMIC DNA]</scope>
    <source>
        <strain evidence="9">Acinetobacter calcoaceticus str. 2117</strain>
    </source>
</reference>
<organism evidence="9 10">
    <name type="scientific">Acinetobacter calcoaceticus</name>
    <dbReference type="NCBI Taxonomy" id="471"/>
    <lineage>
        <taxon>Bacteria</taxon>
        <taxon>Pseudomonadati</taxon>
        <taxon>Pseudomonadota</taxon>
        <taxon>Gammaproteobacteria</taxon>
        <taxon>Moraxellales</taxon>
        <taxon>Moraxellaceae</taxon>
        <taxon>Acinetobacter</taxon>
        <taxon>Acinetobacter calcoaceticus/baumannii complex</taxon>
    </lineage>
</organism>
<evidence type="ECO:0000256" key="7">
    <source>
        <dbReference type="ARBA" id="ARBA00023239"/>
    </source>
</evidence>
<dbReference type="AlphaFoldDB" id="A0A446ZLP2"/>
<protein>
    <recommendedName>
        <fullName evidence="8">Abasic site processing protein</fullName>
        <ecNumber evidence="8">3.4.-.-</ecNumber>
    </recommendedName>
</protein>
<proteinExistence type="inferred from homology"/>